<reference evidence="2" key="1">
    <citation type="submission" date="2021-02" db="EMBL/GenBank/DDBJ databases">
        <authorList>
            <person name="Dougan E. K."/>
            <person name="Rhodes N."/>
            <person name="Thang M."/>
            <person name="Chan C."/>
        </authorList>
    </citation>
    <scope>NUCLEOTIDE SEQUENCE</scope>
</reference>
<organism evidence="2 3">
    <name type="scientific">Polarella glacialis</name>
    <name type="common">Dinoflagellate</name>
    <dbReference type="NCBI Taxonomy" id="89957"/>
    <lineage>
        <taxon>Eukaryota</taxon>
        <taxon>Sar</taxon>
        <taxon>Alveolata</taxon>
        <taxon>Dinophyceae</taxon>
        <taxon>Suessiales</taxon>
        <taxon>Suessiaceae</taxon>
        <taxon>Polarella</taxon>
    </lineage>
</organism>
<feature type="non-terminal residue" evidence="2">
    <location>
        <position position="1"/>
    </location>
</feature>
<sequence length="323" mass="36160">YGIDRRATESLTSLSAEMQLEVVAGGLPGATNPTAVLLSRIRRIKSGQPIQQRSERHRRDRSRSRSVDRSRMPFHMPFPPPLPPILLELPAPDHELEAQAREFLDNHGISANECQSLWELSAGQQRQVISKGLDCSEDPYDALMSRIRQVMPDGALEVRPSTHCMPLDFENQVEDFLQRHGIAPDGCQALRELPWEQQQEVIATDLKGAKKPTAVLLSRISRVKARCLVSPGGFWPRRENSRAMTGRVVVQAGMPGVPSDQVEEFLSKHGIDQRASEAFRELRPDLQQQVLGQDFSQIRNASAMLMSRIRAMSDPTTDLAMVC</sequence>
<accession>A0A813KFH1</accession>
<evidence type="ECO:0000256" key="1">
    <source>
        <dbReference type="SAM" id="MobiDB-lite"/>
    </source>
</evidence>
<dbReference type="Proteomes" id="UP000626109">
    <property type="component" value="Unassembled WGS sequence"/>
</dbReference>
<dbReference type="EMBL" id="CAJNNW010030055">
    <property type="protein sequence ID" value="CAE8702295.1"/>
    <property type="molecule type" value="Genomic_DNA"/>
</dbReference>
<evidence type="ECO:0000313" key="2">
    <source>
        <dbReference type="EMBL" id="CAE8702295.1"/>
    </source>
</evidence>
<gene>
    <name evidence="2" type="ORF">PGLA2088_LOCUS32373</name>
</gene>
<feature type="non-terminal residue" evidence="2">
    <location>
        <position position="323"/>
    </location>
</feature>
<feature type="region of interest" description="Disordered" evidence="1">
    <location>
        <begin position="47"/>
        <end position="79"/>
    </location>
</feature>
<name>A0A813KFH1_POLGL</name>
<evidence type="ECO:0000313" key="3">
    <source>
        <dbReference type="Proteomes" id="UP000626109"/>
    </source>
</evidence>
<protein>
    <submittedName>
        <fullName evidence="2">Uncharacterized protein</fullName>
    </submittedName>
</protein>
<dbReference type="AlphaFoldDB" id="A0A813KFH1"/>
<proteinExistence type="predicted"/>
<comment type="caution">
    <text evidence="2">The sequence shown here is derived from an EMBL/GenBank/DDBJ whole genome shotgun (WGS) entry which is preliminary data.</text>
</comment>